<dbReference type="PANTHER" id="PTHR13794:SF58">
    <property type="entry name" value="MITOCHONDRIAL ENOLASE SUPERFAMILY MEMBER 1"/>
    <property type="match status" value="1"/>
</dbReference>
<evidence type="ECO:0000256" key="2">
    <source>
        <dbReference type="ARBA" id="ARBA00022723"/>
    </source>
</evidence>
<evidence type="ECO:0000256" key="3">
    <source>
        <dbReference type="ARBA" id="ARBA00022842"/>
    </source>
</evidence>
<evidence type="ECO:0000313" key="6">
    <source>
        <dbReference type="Proteomes" id="UP000218767"/>
    </source>
</evidence>
<gene>
    <name evidence="5" type="ORF">COB20_08085</name>
</gene>
<name>A0A2A4X5Y2_9GAMM</name>
<dbReference type="GO" id="GO:0000287">
    <property type="term" value="F:magnesium ion binding"/>
    <property type="evidence" value="ECO:0007669"/>
    <property type="project" value="TreeGrafter"/>
</dbReference>
<dbReference type="SUPFAM" id="SSF51604">
    <property type="entry name" value="Enolase C-terminal domain-like"/>
    <property type="match status" value="1"/>
</dbReference>
<dbReference type="Proteomes" id="UP000218767">
    <property type="component" value="Unassembled WGS sequence"/>
</dbReference>
<reference evidence="6" key="1">
    <citation type="submission" date="2017-08" db="EMBL/GenBank/DDBJ databases">
        <title>A dynamic microbial community with high functional redundancy inhabits the cold, oxic subseafloor aquifer.</title>
        <authorList>
            <person name="Tully B.J."/>
            <person name="Wheat C.G."/>
            <person name="Glazer B.T."/>
            <person name="Huber J.A."/>
        </authorList>
    </citation>
    <scope>NUCLEOTIDE SEQUENCE [LARGE SCALE GENOMIC DNA]</scope>
</reference>
<accession>A0A2A4X5Y2</accession>
<comment type="caution">
    <text evidence="5">The sequence shown here is derived from an EMBL/GenBank/DDBJ whole genome shotgun (WGS) entry which is preliminary data.</text>
</comment>
<dbReference type="InterPro" id="IPR029017">
    <property type="entry name" value="Enolase-like_N"/>
</dbReference>
<dbReference type="PANTHER" id="PTHR13794">
    <property type="entry name" value="ENOLASE SUPERFAMILY, MANDELATE RACEMASE"/>
    <property type="match status" value="1"/>
</dbReference>
<dbReference type="EMBL" id="NVUL01000045">
    <property type="protein sequence ID" value="PCI77457.1"/>
    <property type="molecule type" value="Genomic_DNA"/>
</dbReference>
<dbReference type="Pfam" id="PF02746">
    <property type="entry name" value="MR_MLE_N"/>
    <property type="match status" value="1"/>
</dbReference>
<sequence>MLRRDFLTKLPGLVTMPLMLPQAAKAAQAARLKITDVRLIKIRLIEDKGILARRVDTPRGGLHVQIGNFTVTEVHTDQGLVGIGPGIPPENIEYVKQLLVGKDPFEINQHAAALYRPQRRWGASVEIALWDLLGKATDLPLYKLWGGSRDRVLPYAAMWGIGTVEDRVEIAIGLKEDGWRAIKLRSGFRTLEEDVRVVELVREAVGDDFHILCDGNKAPGNADALGEDPTLWNFKRAYDTAMEYQRLNVYWFEEPLPRYDYERLAELNRLVAMPMAGGESNWGIHEFRWLLEQGCFDVLMPEIGDIGPLMSRTVGTLAAAYNRQVSPHSAPFERRLVNICGIHLIASMPNAPITEFIHEPPHADIFEGWQVFENPPVLEKDGSIKVPQGPGLGVTFRADLIEEF</sequence>
<dbReference type="SUPFAM" id="SSF54826">
    <property type="entry name" value="Enolase N-terminal domain-like"/>
    <property type="match status" value="1"/>
</dbReference>
<proteinExistence type="predicted"/>
<dbReference type="SFLD" id="SFLDS00001">
    <property type="entry name" value="Enolase"/>
    <property type="match status" value="1"/>
</dbReference>
<dbReference type="AlphaFoldDB" id="A0A2A4X5Y2"/>
<evidence type="ECO:0000256" key="1">
    <source>
        <dbReference type="ARBA" id="ARBA00001946"/>
    </source>
</evidence>
<dbReference type="GO" id="GO:0016052">
    <property type="term" value="P:carbohydrate catabolic process"/>
    <property type="evidence" value="ECO:0007669"/>
    <property type="project" value="TreeGrafter"/>
</dbReference>
<dbReference type="InterPro" id="IPR013341">
    <property type="entry name" value="Mandelate_racemase_N_dom"/>
</dbReference>
<organism evidence="5 6">
    <name type="scientific">SAR86 cluster bacterium</name>
    <dbReference type="NCBI Taxonomy" id="2030880"/>
    <lineage>
        <taxon>Bacteria</taxon>
        <taxon>Pseudomonadati</taxon>
        <taxon>Pseudomonadota</taxon>
        <taxon>Gammaproteobacteria</taxon>
        <taxon>SAR86 cluster</taxon>
    </lineage>
</organism>
<dbReference type="Pfam" id="PF13378">
    <property type="entry name" value="MR_MLE_C"/>
    <property type="match status" value="1"/>
</dbReference>
<evidence type="ECO:0000259" key="4">
    <source>
        <dbReference type="SMART" id="SM00922"/>
    </source>
</evidence>
<dbReference type="InterPro" id="IPR029065">
    <property type="entry name" value="Enolase_C-like"/>
</dbReference>
<dbReference type="InterPro" id="IPR046945">
    <property type="entry name" value="RHMD-like"/>
</dbReference>
<dbReference type="CDD" id="cd03316">
    <property type="entry name" value="MR_like"/>
    <property type="match status" value="1"/>
</dbReference>
<dbReference type="Gene3D" id="3.30.390.10">
    <property type="entry name" value="Enolase-like, N-terminal domain"/>
    <property type="match status" value="1"/>
</dbReference>
<dbReference type="InterPro" id="IPR013342">
    <property type="entry name" value="Mandelate_racemase_C"/>
</dbReference>
<protein>
    <recommendedName>
        <fullName evidence="4">Mandelate racemase/muconate lactonizing enzyme C-terminal domain-containing protein</fullName>
    </recommendedName>
</protein>
<dbReference type="Gene3D" id="3.20.20.120">
    <property type="entry name" value="Enolase-like C-terminal domain"/>
    <property type="match status" value="1"/>
</dbReference>
<dbReference type="InterPro" id="IPR036849">
    <property type="entry name" value="Enolase-like_C_sf"/>
</dbReference>
<feature type="domain" description="Mandelate racemase/muconate lactonizing enzyme C-terminal" evidence="4">
    <location>
        <begin position="164"/>
        <end position="274"/>
    </location>
</feature>
<dbReference type="GO" id="GO:0016836">
    <property type="term" value="F:hydro-lyase activity"/>
    <property type="evidence" value="ECO:0007669"/>
    <property type="project" value="TreeGrafter"/>
</dbReference>
<keyword evidence="3" id="KW-0460">Magnesium</keyword>
<comment type="cofactor">
    <cofactor evidence="1">
        <name>Mg(2+)</name>
        <dbReference type="ChEBI" id="CHEBI:18420"/>
    </cofactor>
</comment>
<evidence type="ECO:0000313" key="5">
    <source>
        <dbReference type="EMBL" id="PCI77457.1"/>
    </source>
</evidence>
<keyword evidence="2" id="KW-0479">Metal-binding</keyword>
<dbReference type="SMART" id="SM00922">
    <property type="entry name" value="MR_MLE"/>
    <property type="match status" value="1"/>
</dbReference>